<proteinExistence type="predicted"/>
<dbReference type="EMBL" id="CAAALY010001883">
    <property type="protein sequence ID" value="VEL07501.1"/>
    <property type="molecule type" value="Genomic_DNA"/>
</dbReference>
<sequence>MRPIGAFCHKSLGPSRLDWALLEGLYDQSPSASSWSSTMTGLVTPANRSGPQLYWHFDRTVKLSASFLGCTRPDPIQRGGH</sequence>
<comment type="caution">
    <text evidence="1">The sequence shown here is derived from an EMBL/GenBank/DDBJ whole genome shotgun (WGS) entry which is preliminary data.</text>
</comment>
<reference evidence="1" key="1">
    <citation type="submission" date="2018-11" db="EMBL/GenBank/DDBJ databases">
        <authorList>
            <consortium name="Pathogen Informatics"/>
        </authorList>
    </citation>
    <scope>NUCLEOTIDE SEQUENCE</scope>
</reference>
<organism evidence="1 2">
    <name type="scientific">Protopolystoma xenopodis</name>
    <dbReference type="NCBI Taxonomy" id="117903"/>
    <lineage>
        <taxon>Eukaryota</taxon>
        <taxon>Metazoa</taxon>
        <taxon>Spiralia</taxon>
        <taxon>Lophotrochozoa</taxon>
        <taxon>Platyhelminthes</taxon>
        <taxon>Monogenea</taxon>
        <taxon>Polyopisthocotylea</taxon>
        <taxon>Polystomatidea</taxon>
        <taxon>Polystomatidae</taxon>
        <taxon>Protopolystoma</taxon>
    </lineage>
</organism>
<evidence type="ECO:0000313" key="1">
    <source>
        <dbReference type="EMBL" id="VEL07501.1"/>
    </source>
</evidence>
<dbReference type="Proteomes" id="UP000784294">
    <property type="component" value="Unassembled WGS sequence"/>
</dbReference>
<protein>
    <submittedName>
        <fullName evidence="1">Uncharacterized protein</fullName>
    </submittedName>
</protein>
<dbReference type="AlphaFoldDB" id="A0A3S5FBP5"/>
<name>A0A3S5FBP5_9PLAT</name>
<evidence type="ECO:0000313" key="2">
    <source>
        <dbReference type="Proteomes" id="UP000784294"/>
    </source>
</evidence>
<keyword evidence="2" id="KW-1185">Reference proteome</keyword>
<gene>
    <name evidence="1" type="ORF">PXEA_LOCUS941</name>
</gene>
<accession>A0A3S5FBP5</accession>